<organism evidence="1 2">
    <name type="scientific">Thiorhodovibrio frisius</name>
    <dbReference type="NCBI Taxonomy" id="631362"/>
    <lineage>
        <taxon>Bacteria</taxon>
        <taxon>Pseudomonadati</taxon>
        <taxon>Pseudomonadota</taxon>
        <taxon>Gammaproteobacteria</taxon>
        <taxon>Chromatiales</taxon>
        <taxon>Chromatiaceae</taxon>
        <taxon>Thiorhodovibrio</taxon>
    </lineage>
</organism>
<dbReference type="AlphaFoldDB" id="H8Z7V6"/>
<gene>
    <name evidence="1" type="ORF">Thi970DRAFT_04648</name>
</gene>
<evidence type="ECO:0000313" key="2">
    <source>
        <dbReference type="Proteomes" id="UP000002964"/>
    </source>
</evidence>
<dbReference type="Proteomes" id="UP000002964">
    <property type="component" value="Unassembled WGS sequence"/>
</dbReference>
<dbReference type="EMBL" id="JH603170">
    <property type="protein sequence ID" value="EIC20968.1"/>
    <property type="molecule type" value="Genomic_DNA"/>
</dbReference>
<evidence type="ECO:0000313" key="1">
    <source>
        <dbReference type="EMBL" id="EIC20968.1"/>
    </source>
</evidence>
<protein>
    <submittedName>
        <fullName evidence="1">Uncharacterized protein</fullName>
    </submittedName>
</protein>
<reference evidence="2" key="1">
    <citation type="submission" date="2011-06" db="EMBL/GenBank/DDBJ databases">
        <authorList>
            <consortium name="US DOE Joint Genome Institute (JGI-PGF)"/>
            <person name="Lucas S."/>
            <person name="Han J."/>
            <person name="Lapidus A."/>
            <person name="Cheng J.-F."/>
            <person name="Goodwin L."/>
            <person name="Pitluck S."/>
            <person name="Peters L."/>
            <person name="Land M.L."/>
            <person name="Hauser L."/>
            <person name="Vogl K."/>
            <person name="Liu Z."/>
            <person name="Overmann J."/>
            <person name="Frigaard N.-U."/>
            <person name="Bryant D.A."/>
            <person name="Woyke T.J."/>
        </authorList>
    </citation>
    <scope>NUCLEOTIDE SEQUENCE [LARGE SCALE GENOMIC DNA]</scope>
    <source>
        <strain evidence="2">970</strain>
    </source>
</reference>
<dbReference type="STRING" id="631362.Thi970DRAFT_04648"/>
<keyword evidence="2" id="KW-1185">Reference proteome</keyword>
<reference evidence="1 2" key="2">
    <citation type="submission" date="2011-11" db="EMBL/GenBank/DDBJ databases">
        <authorList>
            <consortium name="US DOE Joint Genome Institute"/>
            <person name="Lucas S."/>
            <person name="Han J."/>
            <person name="Lapidus A."/>
            <person name="Cheng J.-F."/>
            <person name="Goodwin L."/>
            <person name="Pitluck S."/>
            <person name="Peters L."/>
            <person name="Ovchinnikova G."/>
            <person name="Zhang X."/>
            <person name="Detter J.C."/>
            <person name="Han C."/>
            <person name="Tapia R."/>
            <person name="Land M."/>
            <person name="Hauser L."/>
            <person name="Kyrpides N."/>
            <person name="Ivanova N."/>
            <person name="Pagani I."/>
            <person name="Vogl K."/>
            <person name="Liu Z."/>
            <person name="Overmann J."/>
            <person name="Frigaard N.-U."/>
            <person name="Bryant D."/>
            <person name="Woyke T."/>
        </authorList>
    </citation>
    <scope>NUCLEOTIDE SEQUENCE [LARGE SCALE GENOMIC DNA]</scope>
    <source>
        <strain evidence="1 2">970</strain>
    </source>
</reference>
<dbReference type="HOGENOM" id="CLU_2588644_0_0_6"/>
<proteinExistence type="predicted"/>
<sequence length="80" mass="9099">MQTIIYHPDLENQLRSIADSSEHSQIAVTIRANDPSDENELHDIRRIEKLIDSGEICGLVFWEDYPSGLFQVESLSELGI</sequence>
<name>H8Z7V6_9GAMM</name>
<accession>H8Z7V6</accession>